<dbReference type="InterPro" id="IPR012312">
    <property type="entry name" value="Hemerythrin-like"/>
</dbReference>
<name>A0A2S7F5G7_CLOBU</name>
<dbReference type="Gene3D" id="1.20.120.520">
    <property type="entry name" value="nmb1532 protein domain like"/>
    <property type="match status" value="1"/>
</dbReference>
<dbReference type="Proteomes" id="UP000238081">
    <property type="component" value="Unassembled WGS sequence"/>
</dbReference>
<evidence type="ECO:0000259" key="1">
    <source>
        <dbReference type="Pfam" id="PF01814"/>
    </source>
</evidence>
<sequence length="183" mass="21575">MNAIEIMMNEHRYIERMLKVVRAACFKVLKNDIYDYSDFDLIIGFIKEYADGHHHNKEEIFLFNKMVENLGVLGEKLVKHGMLVEHDFGRLYVKNLEEALKKVKAGDEEAKLDLIANAISYCDLLTRHIDKEDRVVYTFAKRELKEEIMIQVDAQCAEYEREYESVSYKNIEILEVLESKYVL</sequence>
<dbReference type="AlphaFoldDB" id="A0A2S7F5G7"/>
<proteinExistence type="predicted"/>
<dbReference type="GO" id="GO:0005886">
    <property type="term" value="C:plasma membrane"/>
    <property type="evidence" value="ECO:0007669"/>
    <property type="project" value="TreeGrafter"/>
</dbReference>
<protein>
    <submittedName>
        <fullName evidence="2">Hemerythrin</fullName>
    </submittedName>
</protein>
<accession>A0A2S7F5G7</accession>
<dbReference type="PANTHER" id="PTHR39966:SF1">
    <property type="entry name" value="HEMERYTHRIN-LIKE DOMAIN-CONTAINING PROTEIN"/>
    <property type="match status" value="1"/>
</dbReference>
<feature type="domain" description="Hemerythrin-like" evidence="1">
    <location>
        <begin position="3"/>
        <end position="139"/>
    </location>
</feature>
<dbReference type="EMBL" id="LRDH01000162">
    <property type="protein sequence ID" value="PPV12070.1"/>
    <property type="molecule type" value="Genomic_DNA"/>
</dbReference>
<reference evidence="2 3" key="1">
    <citation type="submission" date="2016-01" db="EMBL/GenBank/DDBJ databases">
        <title>Characterization of the Clostridium difficile lineages that are prevalent in Hong Kong and China.</title>
        <authorList>
            <person name="Kwok J.S.-L."/>
            <person name="Lam W.-Y."/>
            <person name="Ip M."/>
            <person name="Chan T.-F."/>
            <person name="Hawkey P.M."/>
            <person name="Tsui S.K.-W."/>
        </authorList>
    </citation>
    <scope>NUCLEOTIDE SEQUENCE [LARGE SCALE GENOMIC DNA]</scope>
    <source>
        <strain evidence="2 3">300064</strain>
    </source>
</reference>
<dbReference type="PANTHER" id="PTHR39966">
    <property type="entry name" value="BLL2471 PROTEIN-RELATED"/>
    <property type="match status" value="1"/>
</dbReference>
<evidence type="ECO:0000313" key="2">
    <source>
        <dbReference type="EMBL" id="PPV12070.1"/>
    </source>
</evidence>
<organism evidence="2 3">
    <name type="scientific">Clostridium butyricum</name>
    <dbReference type="NCBI Taxonomy" id="1492"/>
    <lineage>
        <taxon>Bacteria</taxon>
        <taxon>Bacillati</taxon>
        <taxon>Bacillota</taxon>
        <taxon>Clostridia</taxon>
        <taxon>Eubacteriales</taxon>
        <taxon>Clostridiaceae</taxon>
        <taxon>Clostridium</taxon>
    </lineage>
</organism>
<comment type="caution">
    <text evidence="2">The sequence shown here is derived from an EMBL/GenBank/DDBJ whole genome shotgun (WGS) entry which is preliminary data.</text>
</comment>
<evidence type="ECO:0000313" key="3">
    <source>
        <dbReference type="Proteomes" id="UP000238081"/>
    </source>
</evidence>
<dbReference type="RefSeq" id="WP_043665341.1">
    <property type="nucleotide sequence ID" value="NZ_JSEG01000016.1"/>
</dbReference>
<gene>
    <name evidence="2" type="ORF">AWN73_05925</name>
</gene>
<dbReference type="Pfam" id="PF01814">
    <property type="entry name" value="Hemerythrin"/>
    <property type="match status" value="1"/>
</dbReference>